<dbReference type="Proteomes" id="UP000015105">
    <property type="component" value="Chromosome 5D"/>
</dbReference>
<sequence length="83" mass="9295">MTVASQLRYGQLICQVSATRIPRTLHYTIICFRGRTFVDAAFVKASLASGPTTGIIMYLLLVFVFFCGKYLIAPSYRNWLVGP</sequence>
<proteinExistence type="predicted"/>
<accession>A0A453LKL1</accession>
<organism evidence="2 3">
    <name type="scientific">Aegilops tauschii subsp. strangulata</name>
    <name type="common">Goatgrass</name>
    <dbReference type="NCBI Taxonomy" id="200361"/>
    <lineage>
        <taxon>Eukaryota</taxon>
        <taxon>Viridiplantae</taxon>
        <taxon>Streptophyta</taxon>
        <taxon>Embryophyta</taxon>
        <taxon>Tracheophyta</taxon>
        <taxon>Spermatophyta</taxon>
        <taxon>Magnoliopsida</taxon>
        <taxon>Liliopsida</taxon>
        <taxon>Poales</taxon>
        <taxon>Poaceae</taxon>
        <taxon>BOP clade</taxon>
        <taxon>Pooideae</taxon>
        <taxon>Triticodae</taxon>
        <taxon>Triticeae</taxon>
        <taxon>Triticinae</taxon>
        <taxon>Aegilops</taxon>
    </lineage>
</organism>
<dbReference type="AlphaFoldDB" id="A0A453LKL1"/>
<keyword evidence="1" id="KW-1133">Transmembrane helix</keyword>
<reference evidence="2" key="3">
    <citation type="journal article" date="2017" name="Nature">
        <title>Genome sequence of the progenitor of the wheat D genome Aegilops tauschii.</title>
        <authorList>
            <person name="Luo M.C."/>
            <person name="Gu Y.Q."/>
            <person name="Puiu D."/>
            <person name="Wang H."/>
            <person name="Twardziok S.O."/>
            <person name="Deal K.R."/>
            <person name="Huo N."/>
            <person name="Zhu T."/>
            <person name="Wang L."/>
            <person name="Wang Y."/>
            <person name="McGuire P.E."/>
            <person name="Liu S."/>
            <person name="Long H."/>
            <person name="Ramasamy R.K."/>
            <person name="Rodriguez J.C."/>
            <person name="Van S.L."/>
            <person name="Yuan L."/>
            <person name="Wang Z."/>
            <person name="Xia Z."/>
            <person name="Xiao L."/>
            <person name="Anderson O.D."/>
            <person name="Ouyang S."/>
            <person name="Liang Y."/>
            <person name="Zimin A.V."/>
            <person name="Pertea G."/>
            <person name="Qi P."/>
            <person name="Bennetzen J.L."/>
            <person name="Dai X."/>
            <person name="Dawson M.W."/>
            <person name="Muller H.G."/>
            <person name="Kugler K."/>
            <person name="Rivarola-Duarte L."/>
            <person name="Spannagl M."/>
            <person name="Mayer K.F.X."/>
            <person name="Lu F.H."/>
            <person name="Bevan M.W."/>
            <person name="Leroy P."/>
            <person name="Li P."/>
            <person name="You F.M."/>
            <person name="Sun Q."/>
            <person name="Liu Z."/>
            <person name="Lyons E."/>
            <person name="Wicker T."/>
            <person name="Salzberg S.L."/>
            <person name="Devos K.M."/>
            <person name="Dvorak J."/>
        </authorList>
    </citation>
    <scope>NUCLEOTIDE SEQUENCE [LARGE SCALE GENOMIC DNA]</scope>
    <source>
        <strain evidence="2">cv. AL8/78</strain>
    </source>
</reference>
<feature type="transmembrane region" description="Helical" evidence="1">
    <location>
        <begin position="55"/>
        <end position="72"/>
    </location>
</feature>
<evidence type="ECO:0000313" key="2">
    <source>
        <dbReference type="EnsemblPlants" id="AET5Gv20811300.6"/>
    </source>
</evidence>
<reference evidence="3" key="1">
    <citation type="journal article" date="2014" name="Science">
        <title>Ancient hybridizations among the ancestral genomes of bread wheat.</title>
        <authorList>
            <consortium name="International Wheat Genome Sequencing Consortium,"/>
            <person name="Marcussen T."/>
            <person name="Sandve S.R."/>
            <person name="Heier L."/>
            <person name="Spannagl M."/>
            <person name="Pfeifer M."/>
            <person name="Jakobsen K.S."/>
            <person name="Wulff B.B."/>
            <person name="Steuernagel B."/>
            <person name="Mayer K.F."/>
            <person name="Olsen O.A."/>
        </authorList>
    </citation>
    <scope>NUCLEOTIDE SEQUENCE [LARGE SCALE GENOMIC DNA]</scope>
    <source>
        <strain evidence="3">cv. AL8/78</strain>
    </source>
</reference>
<keyword evidence="1" id="KW-0472">Membrane</keyword>
<name>A0A453LKL1_AEGTS</name>
<evidence type="ECO:0000313" key="3">
    <source>
        <dbReference type="Proteomes" id="UP000015105"/>
    </source>
</evidence>
<protein>
    <submittedName>
        <fullName evidence="2">Uncharacterized protein</fullName>
    </submittedName>
</protein>
<dbReference type="EnsemblPlants" id="AET5Gv20811300.6">
    <property type="protein sequence ID" value="AET5Gv20811300.6"/>
    <property type="gene ID" value="AET5Gv20811300"/>
</dbReference>
<reference evidence="2" key="5">
    <citation type="journal article" date="2021" name="G3 (Bethesda)">
        <title>Aegilops tauschii genome assembly Aet v5.0 features greater sequence contiguity and improved annotation.</title>
        <authorList>
            <person name="Wang L."/>
            <person name="Zhu T."/>
            <person name="Rodriguez J.C."/>
            <person name="Deal K.R."/>
            <person name="Dubcovsky J."/>
            <person name="McGuire P.E."/>
            <person name="Lux T."/>
            <person name="Spannagl M."/>
            <person name="Mayer K.F.X."/>
            <person name="Baldrich P."/>
            <person name="Meyers B.C."/>
            <person name="Huo N."/>
            <person name="Gu Y.Q."/>
            <person name="Zhou H."/>
            <person name="Devos K.M."/>
            <person name="Bennetzen J.L."/>
            <person name="Unver T."/>
            <person name="Budak H."/>
            <person name="Gulick P.J."/>
            <person name="Galiba G."/>
            <person name="Kalapos B."/>
            <person name="Nelson D.R."/>
            <person name="Li P."/>
            <person name="You F.M."/>
            <person name="Luo M.C."/>
            <person name="Dvorak J."/>
        </authorList>
    </citation>
    <scope>NUCLEOTIDE SEQUENCE [LARGE SCALE GENOMIC DNA]</scope>
    <source>
        <strain evidence="2">cv. AL8/78</strain>
    </source>
</reference>
<reference evidence="2" key="4">
    <citation type="submission" date="2019-03" db="UniProtKB">
        <authorList>
            <consortium name="EnsemblPlants"/>
        </authorList>
    </citation>
    <scope>IDENTIFICATION</scope>
</reference>
<dbReference type="Gramene" id="AET5Gv20811300.6">
    <property type="protein sequence ID" value="AET5Gv20811300.6"/>
    <property type="gene ID" value="AET5Gv20811300"/>
</dbReference>
<keyword evidence="1" id="KW-0812">Transmembrane</keyword>
<evidence type="ECO:0000256" key="1">
    <source>
        <dbReference type="SAM" id="Phobius"/>
    </source>
</evidence>
<reference evidence="3" key="2">
    <citation type="journal article" date="2017" name="Nat. Plants">
        <title>The Aegilops tauschii genome reveals multiple impacts of transposons.</title>
        <authorList>
            <person name="Zhao G."/>
            <person name="Zou C."/>
            <person name="Li K."/>
            <person name="Wang K."/>
            <person name="Li T."/>
            <person name="Gao L."/>
            <person name="Zhang X."/>
            <person name="Wang H."/>
            <person name="Yang Z."/>
            <person name="Liu X."/>
            <person name="Jiang W."/>
            <person name="Mao L."/>
            <person name="Kong X."/>
            <person name="Jiao Y."/>
            <person name="Jia J."/>
        </authorList>
    </citation>
    <scope>NUCLEOTIDE SEQUENCE [LARGE SCALE GENOMIC DNA]</scope>
    <source>
        <strain evidence="3">cv. AL8/78</strain>
    </source>
</reference>
<keyword evidence="3" id="KW-1185">Reference proteome</keyword>